<gene>
    <name evidence="1" type="ORF">ACE5IX_14535</name>
</gene>
<evidence type="ECO:0000313" key="1">
    <source>
        <dbReference type="EMBL" id="MFB5737738.1"/>
    </source>
</evidence>
<accession>A0ABV5BQZ3</accession>
<reference evidence="1 2" key="1">
    <citation type="submission" date="2024-09" db="EMBL/GenBank/DDBJ databases">
        <title>Taxonomic and Genotyping Characterization of Leptospira Strains isolated from Multiple Sources in Colombia highlights the importance of intermediate species.</title>
        <authorList>
            <person name="Torres Higuera L."/>
            <person name="Rojas Tapias D."/>
            <person name="Jimenez Velasquez S."/>
            <person name="Renjifo Ibanez C."/>
        </authorList>
    </citation>
    <scope>NUCLEOTIDE SEQUENCE [LARGE SCALE GENOMIC DNA]</scope>
    <source>
        <strain evidence="1 2">Lep080</strain>
    </source>
</reference>
<organism evidence="1 2">
    <name type="scientific">Leptospira wolffii</name>
    <dbReference type="NCBI Taxonomy" id="409998"/>
    <lineage>
        <taxon>Bacteria</taxon>
        <taxon>Pseudomonadati</taxon>
        <taxon>Spirochaetota</taxon>
        <taxon>Spirochaetia</taxon>
        <taxon>Leptospirales</taxon>
        <taxon>Leptospiraceae</taxon>
        <taxon>Leptospira</taxon>
    </lineage>
</organism>
<protein>
    <submittedName>
        <fullName evidence="1">DUF1353 domain-containing protein</fullName>
    </submittedName>
</protein>
<dbReference type="Proteomes" id="UP001580391">
    <property type="component" value="Unassembled WGS sequence"/>
</dbReference>
<dbReference type="InterPro" id="IPR010767">
    <property type="entry name" value="Phage_CGC-2007_Cje0229"/>
</dbReference>
<comment type="caution">
    <text evidence="1">The sequence shown here is derived from an EMBL/GenBank/DDBJ whole genome shotgun (WGS) entry which is preliminary data.</text>
</comment>
<dbReference type="Pfam" id="PF07087">
    <property type="entry name" value="DUF1353"/>
    <property type="match status" value="1"/>
</dbReference>
<dbReference type="RefSeq" id="WP_135698872.1">
    <property type="nucleotide sequence ID" value="NZ_JBHILI010000009.1"/>
</dbReference>
<proteinExistence type="predicted"/>
<dbReference type="EMBL" id="JBHILJ010000008">
    <property type="protein sequence ID" value="MFB5737738.1"/>
    <property type="molecule type" value="Genomic_DNA"/>
</dbReference>
<keyword evidence="2" id="KW-1185">Reference proteome</keyword>
<evidence type="ECO:0000313" key="2">
    <source>
        <dbReference type="Proteomes" id="UP001580391"/>
    </source>
</evidence>
<sequence length="181" mass="20449">MSKGFSGDPITKWTGERLMYLEEDFYYIDSNEKKWLAPKGSCINGATIPQELWSTIGSPYTGKYRRASIVHDVAVGENGNPSVTKEQRWKADRMFHEACLTDGCSIRLANLLYIGVSIGTFLSKSNNAKRDSFAGLEEEELKRNPKIKEIENLFWQVAKKSAKFIDGSDLDSIDSIIRKEV</sequence>
<name>A0ABV5BQZ3_9LEPT</name>